<sequence length="54" mass="6229">MLAYALALLQHDQSRDVRASLRFTDAGVEEQFTWSLDQMADIQSELRPMMDLVD</sequence>
<accession>U1NJH2</accession>
<protein>
    <submittedName>
        <fullName evidence="1">Uncharacterized protein</fullName>
    </submittedName>
</protein>
<dbReference type="EMBL" id="KE356561">
    <property type="protein sequence ID" value="ERG97365.1"/>
    <property type="molecule type" value="Genomic_DNA"/>
</dbReference>
<reference evidence="1 2" key="1">
    <citation type="journal article" date="2013" name="PLoS ONE">
        <title>Assembly-driven community genomics of a hypersaline microbial ecosystem.</title>
        <authorList>
            <person name="Podell S."/>
            <person name="Ugalde J.A."/>
            <person name="Narasingarao P."/>
            <person name="Banfield J.F."/>
            <person name="Heidelberg K.B."/>
            <person name="Allen E.E."/>
        </authorList>
    </citation>
    <scope>NUCLEOTIDE SEQUENCE [LARGE SCALE GENOMIC DNA]</scope>
    <source>
        <strain evidence="2">J07HQW2</strain>
    </source>
</reference>
<proteinExistence type="predicted"/>
<evidence type="ECO:0000313" key="1">
    <source>
        <dbReference type="EMBL" id="ERG97365.1"/>
    </source>
</evidence>
<dbReference type="AlphaFoldDB" id="U1NJH2"/>
<gene>
    <name evidence="1" type="ORF">J07HQW2_03851</name>
</gene>
<dbReference type="eggNOG" id="arCOG00802">
    <property type="taxonomic scope" value="Archaea"/>
</dbReference>
<organism evidence="1 2">
    <name type="scientific">Haloquadratum walsbyi J07HQW2</name>
    <dbReference type="NCBI Taxonomy" id="1238425"/>
    <lineage>
        <taxon>Archaea</taxon>
        <taxon>Methanobacteriati</taxon>
        <taxon>Methanobacteriota</taxon>
        <taxon>Stenosarchaea group</taxon>
        <taxon>Halobacteria</taxon>
        <taxon>Halobacteriales</taxon>
        <taxon>Haloferacaceae</taxon>
        <taxon>Haloquadratum</taxon>
    </lineage>
</organism>
<evidence type="ECO:0000313" key="2">
    <source>
        <dbReference type="Proteomes" id="UP000030710"/>
    </source>
</evidence>
<dbReference type="Proteomes" id="UP000030710">
    <property type="component" value="Unassembled WGS sequence"/>
</dbReference>
<name>U1NJH2_9EURY</name>
<dbReference type="HOGENOM" id="CLU_3039006_0_0_2"/>